<comment type="similarity">
    <text evidence="1">Belongs to the enoyl-CoA hydratase/isomerase family.</text>
</comment>
<dbReference type="SUPFAM" id="SSF52096">
    <property type="entry name" value="ClpP/crotonase"/>
    <property type="match status" value="1"/>
</dbReference>
<dbReference type="EC" id="4.2.1.17" evidence="2"/>
<dbReference type="AlphaFoldDB" id="A0A6J4VCD5"/>
<dbReference type="Pfam" id="PF00378">
    <property type="entry name" value="ECH_1"/>
    <property type="match status" value="1"/>
</dbReference>
<dbReference type="EMBL" id="CADCWK010000344">
    <property type="protein sequence ID" value="CAA9573504.1"/>
    <property type="molecule type" value="Genomic_DNA"/>
</dbReference>
<dbReference type="PANTHER" id="PTHR43684">
    <property type="match status" value="1"/>
</dbReference>
<evidence type="ECO:0000256" key="1">
    <source>
        <dbReference type="ARBA" id="ARBA00005254"/>
    </source>
</evidence>
<dbReference type="InterPro" id="IPR001753">
    <property type="entry name" value="Enoyl-CoA_hydra/iso"/>
</dbReference>
<dbReference type="InterPro" id="IPR051053">
    <property type="entry name" value="ECH/Chromodomain_protein"/>
</dbReference>
<dbReference type="InterPro" id="IPR029045">
    <property type="entry name" value="ClpP/crotonase-like_dom_sf"/>
</dbReference>
<protein>
    <submittedName>
        <fullName evidence="2">Enoyl-CoA hydratase</fullName>
        <ecNumber evidence="2">4.2.1.17</ecNumber>
    </submittedName>
</protein>
<dbReference type="GO" id="GO:0004300">
    <property type="term" value="F:enoyl-CoA hydratase activity"/>
    <property type="evidence" value="ECO:0007669"/>
    <property type="project" value="UniProtKB-EC"/>
</dbReference>
<dbReference type="CDD" id="cd06558">
    <property type="entry name" value="crotonase-like"/>
    <property type="match status" value="1"/>
</dbReference>
<proteinExistence type="inferred from homology"/>
<keyword evidence="2" id="KW-0456">Lyase</keyword>
<dbReference type="Gene3D" id="3.90.226.10">
    <property type="entry name" value="2-enoyl-CoA Hydratase, Chain A, domain 1"/>
    <property type="match status" value="1"/>
</dbReference>
<gene>
    <name evidence="2" type="ORF">AVDCRST_MAG33-2788</name>
</gene>
<accession>A0A6J4VCD5</accession>
<sequence length="283" mass="30763">MEFEQIRYEVDEGIATVTLSRPEKLNAYTERMRDEIIAAFDRIDADDAVRAVIVTGEGRGFCAGADLGGDPGPSSDAVPDEVGHWRDGGGQVTLRIFQSLKPVIAAINGPAVGVGATMTLAMDVRLASETAKMGFVFVRRGLTPEACSSFFLPRVVGISQALEWCLTGRVFPAQEALAGGLVSRVLPADDLLPAARALAREMADGTSPVSVALTRQLMWRGLGLRHPMEAHRVDSRSFRSRMQSADVVEGVVSFLEKRPPAFPQTVSADMPAFFPWWDEPEFR</sequence>
<name>A0A6J4VCD5_9BACT</name>
<organism evidence="2">
    <name type="scientific">uncultured Thermomicrobiales bacterium</name>
    <dbReference type="NCBI Taxonomy" id="1645740"/>
    <lineage>
        <taxon>Bacteria</taxon>
        <taxon>Pseudomonadati</taxon>
        <taxon>Thermomicrobiota</taxon>
        <taxon>Thermomicrobia</taxon>
        <taxon>Thermomicrobiales</taxon>
        <taxon>environmental samples</taxon>
    </lineage>
</organism>
<evidence type="ECO:0000313" key="2">
    <source>
        <dbReference type="EMBL" id="CAA9573504.1"/>
    </source>
</evidence>
<dbReference type="NCBIfam" id="NF006109">
    <property type="entry name" value="PRK08260.1"/>
    <property type="match status" value="1"/>
</dbReference>
<dbReference type="PANTHER" id="PTHR43684:SF4">
    <property type="entry name" value="ENOYL-COA HYDRATASE_ISOMERASE FAMILY PROTEIN (AFU_ORTHOLOGUE AFUA_1G01890)"/>
    <property type="match status" value="1"/>
</dbReference>
<reference evidence="2" key="1">
    <citation type="submission" date="2020-02" db="EMBL/GenBank/DDBJ databases">
        <authorList>
            <person name="Meier V. D."/>
        </authorList>
    </citation>
    <scope>NUCLEOTIDE SEQUENCE</scope>
    <source>
        <strain evidence="2">AVDCRST_MAG33</strain>
    </source>
</reference>